<dbReference type="PANTHER" id="PTHR43687:SF4">
    <property type="entry name" value="BLR5484 PROTEIN"/>
    <property type="match status" value="1"/>
</dbReference>
<feature type="domain" description="4Fe-4S ferredoxin-type" evidence="5">
    <location>
        <begin position="629"/>
        <end position="658"/>
    </location>
</feature>
<proteinExistence type="predicted"/>
<reference evidence="6 8" key="1">
    <citation type="submission" date="2023-07" db="EMBL/GenBank/DDBJ databases">
        <authorList>
            <person name="Peeters C."/>
        </authorList>
    </citation>
    <scope>NUCLEOTIDE SEQUENCE</scope>
    <source>
        <strain evidence="7 8">LMG 32965</strain>
        <strain evidence="6">R-77567</strain>
    </source>
</reference>
<dbReference type="GO" id="GO:0046872">
    <property type="term" value="F:metal ion binding"/>
    <property type="evidence" value="ECO:0007669"/>
    <property type="project" value="UniProtKB-KW"/>
</dbReference>
<dbReference type="Gene3D" id="3.30.70.20">
    <property type="match status" value="3"/>
</dbReference>
<sequence length="735" mass="78003">MSPQPAPCTQALTLKFMPTLLCSCNHTMPLDANAVGDALRASDAAIDAPGKTHHLLCRREIGAFTQALDGTEHVIVACTQEKALFAEVAAQHEGVTAPIHFVNVRETGGWSAGAKRDARGLHAKTAALLAVAGLPAPDPVPVVDYRSEGNVLIVGPAERAMPWAERLAAQLSVTVLVNGRDRAKGALVPPMERRWPVHAGELAEMKGWLGAFEVKWRNRNPIDLDRCTRCNACIDVCPEGAIDALYQIDLDACRDHRACVKACGDAMAIDFSRVEAPQALSGQFDLIFDLNDAPAFAQHQPPQGYFHAGADASRQLTASLALLQMVGEFEKPKFFQYKESICAHGRNGQVGCDACVQVCSASAIASQWKDGRGSVQVTPNLCVGCGACTTACPTGAMTYAYPNAPYQGRKLKTLLSTYAAAGGRDAVVLLHNGERGRTVIEQLGRAARIGKAQGVPVNVLPVEVFHAASTGLDLWFAALAYGAARIAILLTEDDAPQYRAMLAEQVAAAQAILHGLGEPADGAGVVLIDVADAAALDAHLSRADVSGPLRGFRRDMPAATFAVAAAKRETLDFALDHLARHAKAAEPVIPLPAGAPFGAITVNRERCTLCMACVGACPSQALRDQAERPVLAMIERNCVQCGLCETTCPESAIALVPRLNLSAEARQPVTLNEAQPFHCIRCSKPFGTAQMVTTMLAKLGAHPAFSGAAAERLKMCSDCRVIDMMQHGERPGAPH</sequence>
<dbReference type="Pfam" id="PF12838">
    <property type="entry name" value="Fer4_7"/>
    <property type="match status" value="2"/>
</dbReference>
<keyword evidence="2" id="KW-0479">Metal-binding</keyword>
<gene>
    <name evidence="6" type="primary">ndhI</name>
    <name evidence="7" type="ORF">R77564_00308</name>
    <name evidence="6" type="ORF">R77567_00430</name>
</gene>
<evidence type="ECO:0000256" key="1">
    <source>
        <dbReference type="ARBA" id="ARBA00022485"/>
    </source>
</evidence>
<comment type="caution">
    <text evidence="6">The sequence shown here is derived from an EMBL/GenBank/DDBJ whole genome shotgun (WGS) entry which is preliminary data.</text>
</comment>
<evidence type="ECO:0000256" key="3">
    <source>
        <dbReference type="ARBA" id="ARBA00023004"/>
    </source>
</evidence>
<evidence type="ECO:0000313" key="6">
    <source>
        <dbReference type="EMBL" id="CAJ0850283.1"/>
    </source>
</evidence>
<dbReference type="AlphaFoldDB" id="A0AAD2BU56"/>
<evidence type="ECO:0000256" key="4">
    <source>
        <dbReference type="ARBA" id="ARBA00023014"/>
    </source>
</evidence>
<dbReference type="PROSITE" id="PS51379">
    <property type="entry name" value="4FE4S_FER_2"/>
    <property type="match status" value="4"/>
</dbReference>
<evidence type="ECO:0000256" key="2">
    <source>
        <dbReference type="ARBA" id="ARBA00022723"/>
    </source>
</evidence>
<keyword evidence="8" id="KW-1185">Reference proteome</keyword>
<dbReference type="InterPro" id="IPR017900">
    <property type="entry name" value="4Fe4S_Fe_S_CS"/>
</dbReference>
<dbReference type="GO" id="GO:0051539">
    <property type="term" value="F:4 iron, 4 sulfur cluster binding"/>
    <property type="evidence" value="ECO:0007669"/>
    <property type="project" value="UniProtKB-KW"/>
</dbReference>
<protein>
    <submittedName>
        <fullName evidence="6">NAD(P)H-quinone oxidoreductase subunit I, chloroplastic</fullName>
    </submittedName>
</protein>
<evidence type="ECO:0000259" key="5">
    <source>
        <dbReference type="PROSITE" id="PS51379"/>
    </source>
</evidence>
<evidence type="ECO:0000313" key="9">
    <source>
        <dbReference type="Proteomes" id="UP001190491"/>
    </source>
</evidence>
<feature type="domain" description="4Fe-4S ferredoxin-type" evidence="5">
    <location>
        <begin position="598"/>
        <end position="627"/>
    </location>
</feature>
<keyword evidence="4" id="KW-0411">Iron-sulfur</keyword>
<keyword evidence="1" id="KW-0004">4Fe-4S</keyword>
<dbReference type="InterPro" id="IPR017896">
    <property type="entry name" value="4Fe4S_Fe-S-bd"/>
</dbReference>
<dbReference type="Pfam" id="PF00037">
    <property type="entry name" value="Fer4"/>
    <property type="match status" value="1"/>
</dbReference>
<accession>A0AAD2BU56</accession>
<organism evidence="6 9">
    <name type="scientific">Ralstonia flatus</name>
    <dbReference type="NCBI Taxonomy" id="3058601"/>
    <lineage>
        <taxon>Bacteria</taxon>
        <taxon>Pseudomonadati</taxon>
        <taxon>Pseudomonadota</taxon>
        <taxon>Betaproteobacteria</taxon>
        <taxon>Burkholderiales</taxon>
        <taxon>Burkholderiaceae</taxon>
        <taxon>Ralstonia</taxon>
    </lineage>
</organism>
<evidence type="ECO:0000313" key="7">
    <source>
        <dbReference type="EMBL" id="CAJ0855678.1"/>
    </source>
</evidence>
<dbReference type="InterPro" id="IPR050572">
    <property type="entry name" value="Fe-S_Ferredoxin"/>
</dbReference>
<keyword evidence="3" id="KW-0408">Iron</keyword>
<dbReference type="PROSITE" id="PS00198">
    <property type="entry name" value="4FE4S_FER_1"/>
    <property type="match status" value="4"/>
</dbReference>
<feature type="domain" description="4Fe-4S ferredoxin-type" evidence="5">
    <location>
        <begin position="218"/>
        <end position="247"/>
    </location>
</feature>
<name>A0AAD2BU56_9RALS</name>
<dbReference type="Proteomes" id="UP001190491">
    <property type="component" value="Unassembled WGS sequence"/>
</dbReference>
<dbReference type="PANTHER" id="PTHR43687">
    <property type="entry name" value="ADENYLYLSULFATE REDUCTASE, BETA SUBUNIT"/>
    <property type="match status" value="1"/>
</dbReference>
<dbReference type="EMBL" id="CAUDLI010000001">
    <property type="protein sequence ID" value="CAJ0855678.1"/>
    <property type="molecule type" value="Genomic_DNA"/>
</dbReference>
<dbReference type="EMBL" id="CAUDKO010000001">
    <property type="protein sequence ID" value="CAJ0850283.1"/>
    <property type="molecule type" value="Genomic_DNA"/>
</dbReference>
<dbReference type="SUPFAM" id="SSF54862">
    <property type="entry name" value="4Fe-4S ferredoxins"/>
    <property type="match status" value="1"/>
</dbReference>
<feature type="domain" description="4Fe-4S ferredoxin-type" evidence="5">
    <location>
        <begin position="373"/>
        <end position="402"/>
    </location>
</feature>
<dbReference type="Proteomes" id="UP001189792">
    <property type="component" value="Unassembled WGS sequence"/>
</dbReference>
<evidence type="ECO:0000313" key="8">
    <source>
        <dbReference type="Proteomes" id="UP001189792"/>
    </source>
</evidence>